<comment type="caution">
    <text evidence="4">The sequence shown here is derived from an EMBL/GenBank/DDBJ whole genome shotgun (WGS) entry which is preliminary data.</text>
</comment>
<reference evidence="4 5" key="1">
    <citation type="submission" date="2024-07" db="EMBL/GenBank/DDBJ databases">
        <title>Uliginosibacterium flavum JJ3220;KACC:17644.</title>
        <authorList>
            <person name="Kim M.K."/>
        </authorList>
    </citation>
    <scope>NUCLEOTIDE SEQUENCE [LARGE SCALE GENOMIC DNA]</scope>
    <source>
        <strain evidence="4 5">KACC:17644</strain>
    </source>
</reference>
<dbReference type="Pfam" id="PF00501">
    <property type="entry name" value="AMP-binding"/>
    <property type="match status" value="1"/>
</dbReference>
<dbReference type="SUPFAM" id="SSF69593">
    <property type="entry name" value="Glycerol-3-phosphate (1)-acyltransferase"/>
    <property type="match status" value="1"/>
</dbReference>
<feature type="domain" description="Phospholipid/glycerol acyltransferase" evidence="3">
    <location>
        <begin position="33"/>
        <end position="144"/>
    </location>
</feature>
<sequence length="718" mass="79352">MLRWILKGLLRPFFRIVFRVRVHGNARVKAERLLIVANHESFLDELLLGLFLPQKPVFVVYSTATHSRLFRFMALGLIDYLAIDPNNPMELKSVIRLVESGRPVLIFPEGRITTTGNLMKTYDGPGFIAAKTGATILPVRIDGAARSYFSLLQGNFPHYLFPRIRLFVQEPTRIETPAAKHDEQHYLAGQAMHRVMTDMMFAGRAEQTLFQALLQAARIQGRRWRVVGDVEHVDGSYAEIISRSMLLGRELARRSTDGERIGILLPNVATLLALIFGLTAQRRVPAMLNYTAGADALQSACTAACVRSIVTSHKFIEQFKLDDKLAALQGIEFLYLEDLRANARLSDKLWWLLWARFNPLANCPPASPEDAALVMFTSGSEGKCKGVVLSHRAILSNVSQMRSVLDFSVNDVILNALPLFHSFGLTCGGLIPLLCGAKVFLYPSPLHYRVIPELAYNASCTILFGTNTFLANYAKHAHPFDFHRLRYVVAGAEKITEPVRQLWFEKFGVRIFEGYGATECAPVLSVNTQMAYRSGSVGQFLPSVQTRIVPMPGVESKDGNTCGQLHVSGPNLMSGYLRFEAPGILQPAESDIGPGWYDTGDIVEVDADGFVHVIGRVKRFAKVAGEMVSLGVVELIAAKAAPEFQHAATARPDETRGESILLFTTQPDLARSALVEIAQAGGFPELAVPRKIVHVEALPLLGTGKIDYVTLKQWALEA</sequence>
<proteinExistence type="inferred from homology"/>
<evidence type="ECO:0000313" key="5">
    <source>
        <dbReference type="Proteomes" id="UP001549691"/>
    </source>
</evidence>
<keyword evidence="2" id="KW-0436">Ligase</keyword>
<dbReference type="InterPro" id="IPR042099">
    <property type="entry name" value="ANL_N_sf"/>
</dbReference>
<evidence type="ECO:0000313" key="4">
    <source>
        <dbReference type="EMBL" id="MET7014896.1"/>
    </source>
</evidence>
<evidence type="ECO:0000259" key="3">
    <source>
        <dbReference type="SMART" id="SM00563"/>
    </source>
</evidence>
<dbReference type="InterPro" id="IPR045851">
    <property type="entry name" value="AMP-bd_C_sf"/>
</dbReference>
<dbReference type="InterPro" id="IPR002123">
    <property type="entry name" value="Plipid/glycerol_acylTrfase"/>
</dbReference>
<dbReference type="CDD" id="cd07989">
    <property type="entry name" value="LPLAT_AGPAT-like"/>
    <property type="match status" value="1"/>
</dbReference>
<accession>A0ABV2TLU9</accession>
<dbReference type="Gene3D" id="3.30.300.30">
    <property type="match status" value="1"/>
</dbReference>
<gene>
    <name evidence="4" type="ORF">ABXR19_11905</name>
</gene>
<comment type="similarity">
    <text evidence="1">Belongs to the ATP-dependent AMP-binding enzyme family.</text>
</comment>
<dbReference type="SUPFAM" id="SSF56801">
    <property type="entry name" value="Acetyl-CoA synthetase-like"/>
    <property type="match status" value="1"/>
</dbReference>
<name>A0ABV2TLU9_9RHOO</name>
<dbReference type="RefSeq" id="WP_354601355.1">
    <property type="nucleotide sequence ID" value="NZ_JBEWZI010000011.1"/>
</dbReference>
<evidence type="ECO:0000256" key="2">
    <source>
        <dbReference type="ARBA" id="ARBA00022598"/>
    </source>
</evidence>
<dbReference type="Gene3D" id="3.40.50.12780">
    <property type="entry name" value="N-terminal domain of ligase-like"/>
    <property type="match status" value="1"/>
</dbReference>
<dbReference type="EMBL" id="JBEWZI010000011">
    <property type="protein sequence ID" value="MET7014896.1"/>
    <property type="molecule type" value="Genomic_DNA"/>
</dbReference>
<dbReference type="SMART" id="SM00563">
    <property type="entry name" value="PlsC"/>
    <property type="match status" value="1"/>
</dbReference>
<dbReference type="PANTHER" id="PTHR43201:SF5">
    <property type="entry name" value="MEDIUM-CHAIN ACYL-COA LIGASE ACSF2, MITOCHONDRIAL"/>
    <property type="match status" value="1"/>
</dbReference>
<evidence type="ECO:0000256" key="1">
    <source>
        <dbReference type="ARBA" id="ARBA00006432"/>
    </source>
</evidence>
<dbReference type="Proteomes" id="UP001549691">
    <property type="component" value="Unassembled WGS sequence"/>
</dbReference>
<dbReference type="InterPro" id="IPR000873">
    <property type="entry name" value="AMP-dep_synth/lig_dom"/>
</dbReference>
<dbReference type="Pfam" id="PF01553">
    <property type="entry name" value="Acyltransferase"/>
    <property type="match status" value="1"/>
</dbReference>
<protein>
    <submittedName>
        <fullName evidence="4">AMP-binding protein</fullName>
    </submittedName>
</protein>
<dbReference type="PANTHER" id="PTHR43201">
    <property type="entry name" value="ACYL-COA SYNTHETASE"/>
    <property type="match status" value="1"/>
</dbReference>
<keyword evidence="5" id="KW-1185">Reference proteome</keyword>
<organism evidence="4 5">
    <name type="scientific">Uliginosibacterium flavum</name>
    <dbReference type="NCBI Taxonomy" id="1396831"/>
    <lineage>
        <taxon>Bacteria</taxon>
        <taxon>Pseudomonadati</taxon>
        <taxon>Pseudomonadota</taxon>
        <taxon>Betaproteobacteria</taxon>
        <taxon>Rhodocyclales</taxon>
        <taxon>Zoogloeaceae</taxon>
        <taxon>Uliginosibacterium</taxon>
    </lineage>
</organism>